<evidence type="ECO:0000313" key="2">
    <source>
        <dbReference type="EMBL" id="HGY10286.1"/>
    </source>
</evidence>
<dbReference type="AlphaFoldDB" id="A0A7C4VDE3"/>
<comment type="caution">
    <text evidence="2">The sequence shown here is derived from an EMBL/GenBank/DDBJ whole genome shotgun (WGS) entry which is preliminary data.</text>
</comment>
<sequence length="83" mass="9168">MKIRLPDGKELELPAGATARDVAEKISRSLAKEAVGAVVNGEVYDLFKPLPEGAEVRILTRKDPEYQLLFRHTLAHVMAQAVK</sequence>
<dbReference type="InterPro" id="IPR012676">
    <property type="entry name" value="TGS-like"/>
</dbReference>
<accession>A0A7C4VDE3</accession>
<feature type="domain" description="TGS" evidence="1">
    <location>
        <begin position="1"/>
        <end position="60"/>
    </location>
</feature>
<dbReference type="CDD" id="cd01667">
    <property type="entry name" value="TGS_ThrRS"/>
    <property type="match status" value="1"/>
</dbReference>
<dbReference type="Gene3D" id="3.10.20.30">
    <property type="match status" value="1"/>
</dbReference>
<reference evidence="2" key="1">
    <citation type="journal article" date="2020" name="mSystems">
        <title>Genome- and Community-Level Interaction Insights into Carbon Utilization and Element Cycling Functions of Hydrothermarchaeota in Hydrothermal Sediment.</title>
        <authorList>
            <person name="Zhou Z."/>
            <person name="Liu Y."/>
            <person name="Xu W."/>
            <person name="Pan J."/>
            <person name="Luo Z.H."/>
            <person name="Li M."/>
        </authorList>
    </citation>
    <scope>NUCLEOTIDE SEQUENCE [LARGE SCALE GENOMIC DNA]</scope>
    <source>
        <strain evidence="2">HyVt-570</strain>
    </source>
</reference>
<dbReference type="EMBL" id="DRPZ01000242">
    <property type="protein sequence ID" value="HGY10286.1"/>
    <property type="molecule type" value="Genomic_DNA"/>
</dbReference>
<dbReference type="SUPFAM" id="SSF81271">
    <property type="entry name" value="TGS-like"/>
    <property type="match status" value="1"/>
</dbReference>
<dbReference type="Proteomes" id="UP000885759">
    <property type="component" value="Unassembled WGS sequence"/>
</dbReference>
<protein>
    <submittedName>
        <fullName evidence="2">TGS domain-containing protein</fullName>
    </submittedName>
</protein>
<dbReference type="Pfam" id="PF02824">
    <property type="entry name" value="TGS"/>
    <property type="match status" value="1"/>
</dbReference>
<evidence type="ECO:0000259" key="1">
    <source>
        <dbReference type="PROSITE" id="PS51880"/>
    </source>
</evidence>
<proteinExistence type="predicted"/>
<dbReference type="InterPro" id="IPR012675">
    <property type="entry name" value="Beta-grasp_dom_sf"/>
</dbReference>
<dbReference type="InterPro" id="IPR004095">
    <property type="entry name" value="TGS"/>
</dbReference>
<organism evidence="2">
    <name type="scientific">Oceanithermus profundus</name>
    <dbReference type="NCBI Taxonomy" id="187137"/>
    <lineage>
        <taxon>Bacteria</taxon>
        <taxon>Thermotogati</taxon>
        <taxon>Deinococcota</taxon>
        <taxon>Deinococci</taxon>
        <taxon>Thermales</taxon>
        <taxon>Thermaceae</taxon>
        <taxon>Oceanithermus</taxon>
    </lineage>
</organism>
<gene>
    <name evidence="2" type="ORF">ENK37_09615</name>
</gene>
<name>A0A7C4VDE3_9DEIN</name>
<dbReference type="PROSITE" id="PS51880">
    <property type="entry name" value="TGS"/>
    <property type="match status" value="1"/>
</dbReference>
<feature type="non-terminal residue" evidence="2">
    <location>
        <position position="83"/>
    </location>
</feature>